<sequence length="357" mass="42616">MFYCDCKMGCEGSVMEDPDNEYDSTWDDEYEDQKFSMMRVTKHRTRTTQRNLVAARDMQMFRHRCEKNRPVYQESHLPNLDFYQNKTPSRPDGVYIEDFHKHWLGDYTKLEKVHSYIQWLFPTQEPGVNYSAHVLTPTEIMHFHQDNTVKKRLLKSYKLMLDFYGIEMVSEITGNVQRAGNWKERFENLNRNTHNNLRITRILKCLGLLGFRHYQAPLVYFFLNETLVYGNLPRVKQSVMDYFIFAILEKSERKNLIKFAFRCFEPKEQFVWCPIRIQRMLLKRNTPIMNHQPYSTPRVKVAHSGSQNSSRNSKVPNAGQSKIDPRKSHPSAQNHYGNNRVQSHRTRTRVTRMDQWI</sequence>
<feature type="compositionally biased region" description="Polar residues" evidence="2">
    <location>
        <begin position="304"/>
        <end position="320"/>
    </location>
</feature>
<dbReference type="EMBL" id="JAAGNN010000001">
    <property type="protein sequence ID" value="KAF4093655.1"/>
    <property type="molecule type" value="Genomic_DNA"/>
</dbReference>
<dbReference type="GO" id="GO:0016020">
    <property type="term" value="C:membrane"/>
    <property type="evidence" value="ECO:0007669"/>
    <property type="project" value="InterPro"/>
</dbReference>
<dbReference type="PANTHER" id="PTHR14015">
    <property type="entry name" value="OPIOID GROWTH FACTOR RECEPTOR OGFR ZETA-TYPE OPIOID RECEPTOR"/>
    <property type="match status" value="1"/>
</dbReference>
<dbReference type="GO" id="GO:0140625">
    <property type="term" value="F:opioid growth factor receptor activity"/>
    <property type="evidence" value="ECO:0007669"/>
    <property type="project" value="InterPro"/>
</dbReference>
<feature type="compositionally biased region" description="Polar residues" evidence="2">
    <location>
        <begin position="330"/>
        <end position="341"/>
    </location>
</feature>
<evidence type="ECO:0000259" key="3">
    <source>
        <dbReference type="Pfam" id="PF04664"/>
    </source>
</evidence>
<feature type="region of interest" description="Disordered" evidence="2">
    <location>
        <begin position="292"/>
        <end position="357"/>
    </location>
</feature>
<feature type="domain" description="Opioid growth factor receptor (OGFr) conserved" evidence="3">
    <location>
        <begin position="74"/>
        <end position="276"/>
    </location>
</feature>
<dbReference type="Pfam" id="PF04664">
    <property type="entry name" value="OGFr_N"/>
    <property type="match status" value="1"/>
</dbReference>
<dbReference type="InterPro" id="IPR006757">
    <property type="entry name" value="OGF_rcpt"/>
</dbReference>
<evidence type="ECO:0000256" key="2">
    <source>
        <dbReference type="SAM" id="MobiDB-lite"/>
    </source>
</evidence>
<gene>
    <name evidence="4" type="ORF">AMELA_G00004250</name>
</gene>
<dbReference type="AlphaFoldDB" id="A0A7J6BEW4"/>
<evidence type="ECO:0000256" key="1">
    <source>
        <dbReference type="ARBA" id="ARBA00010365"/>
    </source>
</evidence>
<evidence type="ECO:0000313" key="4">
    <source>
        <dbReference type="EMBL" id="KAF4093655.1"/>
    </source>
</evidence>
<dbReference type="PANTHER" id="PTHR14015:SF1">
    <property type="entry name" value="OPIOID GROWTH FACTOR RECEPTOR"/>
    <property type="match status" value="1"/>
</dbReference>
<name>A0A7J6BEW4_AMEME</name>
<comment type="similarity">
    <text evidence="1">Belongs to the opioid growth factor receptor family.</text>
</comment>
<reference evidence="4 5" key="1">
    <citation type="submission" date="2020-02" db="EMBL/GenBank/DDBJ databases">
        <title>A chromosome-scale genome assembly of the black bullhead catfish (Ameiurus melas).</title>
        <authorList>
            <person name="Wen M."/>
            <person name="Zham M."/>
            <person name="Cabau C."/>
            <person name="Klopp C."/>
            <person name="Donnadieu C."/>
            <person name="Roques C."/>
            <person name="Bouchez O."/>
            <person name="Lampietro C."/>
            <person name="Jouanno E."/>
            <person name="Herpin A."/>
            <person name="Louis A."/>
            <person name="Berthelot C."/>
            <person name="Parey E."/>
            <person name="Roest-Crollius H."/>
            <person name="Braasch I."/>
            <person name="Postlethwait J."/>
            <person name="Robinson-Rechavi M."/>
            <person name="Echchiki A."/>
            <person name="Begum T."/>
            <person name="Montfort J."/>
            <person name="Schartl M."/>
            <person name="Bobe J."/>
            <person name="Guiguen Y."/>
        </authorList>
    </citation>
    <scope>NUCLEOTIDE SEQUENCE [LARGE SCALE GENOMIC DNA]</scope>
    <source>
        <strain evidence="4">M_S1</strain>
        <tissue evidence="4">Blood</tissue>
    </source>
</reference>
<organism evidence="4 5">
    <name type="scientific">Ameiurus melas</name>
    <name type="common">Black bullhead</name>
    <name type="synonym">Silurus melas</name>
    <dbReference type="NCBI Taxonomy" id="219545"/>
    <lineage>
        <taxon>Eukaryota</taxon>
        <taxon>Metazoa</taxon>
        <taxon>Chordata</taxon>
        <taxon>Craniata</taxon>
        <taxon>Vertebrata</taxon>
        <taxon>Euteleostomi</taxon>
        <taxon>Actinopterygii</taxon>
        <taxon>Neopterygii</taxon>
        <taxon>Teleostei</taxon>
        <taxon>Ostariophysi</taxon>
        <taxon>Siluriformes</taxon>
        <taxon>Ictaluridae</taxon>
        <taxon>Ameiurus</taxon>
    </lineage>
</organism>
<dbReference type="Proteomes" id="UP000593565">
    <property type="component" value="Unassembled WGS sequence"/>
</dbReference>
<evidence type="ECO:0000313" key="5">
    <source>
        <dbReference type="Proteomes" id="UP000593565"/>
    </source>
</evidence>
<dbReference type="InterPro" id="IPR039574">
    <property type="entry name" value="OGFr"/>
</dbReference>
<comment type="caution">
    <text evidence="4">The sequence shown here is derived from an EMBL/GenBank/DDBJ whole genome shotgun (WGS) entry which is preliminary data.</text>
</comment>
<protein>
    <recommendedName>
        <fullName evidence="3">Opioid growth factor receptor (OGFr) conserved domain-containing protein</fullName>
    </recommendedName>
</protein>
<accession>A0A7J6BEW4</accession>
<keyword evidence="5" id="KW-1185">Reference proteome</keyword>
<proteinExistence type="inferred from homology"/>